<evidence type="ECO:0000313" key="7">
    <source>
        <dbReference type="EMBL" id="CAD7651061.1"/>
    </source>
</evidence>
<dbReference type="PROSITE" id="PS00973">
    <property type="entry name" value="USP_2"/>
    <property type="match status" value="1"/>
</dbReference>
<evidence type="ECO:0000259" key="6">
    <source>
        <dbReference type="PROSITE" id="PS50235"/>
    </source>
</evidence>
<evidence type="ECO:0000256" key="4">
    <source>
        <dbReference type="SAM" id="MobiDB-lite"/>
    </source>
</evidence>
<feature type="domain" description="USP" evidence="6">
    <location>
        <begin position="671"/>
        <end position="995"/>
    </location>
</feature>
<dbReference type="InterPro" id="IPR036873">
    <property type="entry name" value="Rhodanese-like_dom_sf"/>
</dbReference>
<dbReference type="GO" id="GO:0004843">
    <property type="term" value="F:cysteine-type deubiquitinase activity"/>
    <property type="evidence" value="ECO:0007669"/>
    <property type="project" value="UniProtKB-EC"/>
</dbReference>
<dbReference type="EMBL" id="OC919293">
    <property type="protein sequence ID" value="CAD7651061.1"/>
    <property type="molecule type" value="Genomic_DNA"/>
</dbReference>
<feature type="region of interest" description="Disordered" evidence="4">
    <location>
        <begin position="502"/>
        <end position="522"/>
    </location>
</feature>
<dbReference type="PROSITE" id="PS50206">
    <property type="entry name" value="RHODANESE_3"/>
    <property type="match status" value="1"/>
</dbReference>
<feature type="region of interest" description="Disordered" evidence="4">
    <location>
        <begin position="166"/>
        <end position="186"/>
    </location>
</feature>
<feature type="domain" description="Rhodanese" evidence="5">
    <location>
        <begin position="208"/>
        <end position="334"/>
    </location>
</feature>
<evidence type="ECO:0000256" key="1">
    <source>
        <dbReference type="ARBA" id="ARBA00000707"/>
    </source>
</evidence>
<name>A0A7R9M025_9ACAR</name>
<reference evidence="7" key="1">
    <citation type="submission" date="2020-11" db="EMBL/GenBank/DDBJ databases">
        <authorList>
            <person name="Tran Van P."/>
        </authorList>
    </citation>
    <scope>NUCLEOTIDE SEQUENCE</scope>
</reference>
<dbReference type="InterPro" id="IPR050185">
    <property type="entry name" value="Ub_carboxyl-term_hydrolase"/>
</dbReference>
<dbReference type="Gene3D" id="3.90.70.10">
    <property type="entry name" value="Cysteine proteinases"/>
    <property type="match status" value="1"/>
</dbReference>
<protein>
    <recommendedName>
        <fullName evidence="3">ubiquitinyl hydrolase 1</fullName>
        <ecNumber evidence="3">3.4.19.12</ecNumber>
    </recommendedName>
</protein>
<dbReference type="SUPFAM" id="SSF52821">
    <property type="entry name" value="Rhodanese/Cell cycle control phosphatase"/>
    <property type="match status" value="1"/>
</dbReference>
<comment type="similarity">
    <text evidence="2">Belongs to the peptidase C19 family.</text>
</comment>
<dbReference type="EC" id="3.4.19.12" evidence="3"/>
<dbReference type="OrthoDB" id="6511306at2759"/>
<dbReference type="InterPro" id="IPR038765">
    <property type="entry name" value="Papain-like_cys_pep_sf"/>
</dbReference>
<dbReference type="InterPro" id="IPR015063">
    <property type="entry name" value="USP8_dimer"/>
</dbReference>
<keyword evidence="8" id="KW-1185">Reference proteome</keyword>
<dbReference type="InterPro" id="IPR001394">
    <property type="entry name" value="Peptidase_C19_UCH"/>
</dbReference>
<dbReference type="PROSITE" id="PS50235">
    <property type="entry name" value="USP_3"/>
    <property type="match status" value="1"/>
</dbReference>
<evidence type="ECO:0000259" key="5">
    <source>
        <dbReference type="PROSITE" id="PS50206"/>
    </source>
</evidence>
<dbReference type="PANTHER" id="PTHR21646">
    <property type="entry name" value="UBIQUITIN CARBOXYL-TERMINAL HYDROLASE"/>
    <property type="match status" value="1"/>
</dbReference>
<feature type="compositionally biased region" description="Polar residues" evidence="4">
    <location>
        <begin position="166"/>
        <end position="175"/>
    </location>
</feature>
<dbReference type="SUPFAM" id="SSF140856">
    <property type="entry name" value="USP8 N-terminal domain-like"/>
    <property type="match status" value="1"/>
</dbReference>
<evidence type="ECO:0000313" key="8">
    <source>
        <dbReference type="Proteomes" id="UP000728032"/>
    </source>
</evidence>
<dbReference type="InterPro" id="IPR018200">
    <property type="entry name" value="USP_CS"/>
</dbReference>
<comment type="catalytic activity">
    <reaction evidence="1">
        <text>Thiol-dependent hydrolysis of ester, thioester, amide, peptide and isopeptide bonds formed by the C-terminal Gly of ubiquitin (a 76-residue protein attached to proteins as an intracellular targeting signal).</text>
        <dbReference type="EC" id="3.4.19.12"/>
    </reaction>
</comment>
<dbReference type="Gene3D" id="3.40.250.10">
    <property type="entry name" value="Rhodanese-like domain"/>
    <property type="match status" value="1"/>
</dbReference>
<dbReference type="AlphaFoldDB" id="A0A7R9M025"/>
<dbReference type="EMBL" id="CAJPVJ010004468">
    <property type="protein sequence ID" value="CAG2168638.1"/>
    <property type="molecule type" value="Genomic_DNA"/>
</dbReference>
<dbReference type="InterPro" id="IPR001763">
    <property type="entry name" value="Rhodanese-like_dom"/>
</dbReference>
<organism evidence="7">
    <name type="scientific">Oppiella nova</name>
    <dbReference type="NCBI Taxonomy" id="334625"/>
    <lineage>
        <taxon>Eukaryota</taxon>
        <taxon>Metazoa</taxon>
        <taxon>Ecdysozoa</taxon>
        <taxon>Arthropoda</taxon>
        <taxon>Chelicerata</taxon>
        <taxon>Arachnida</taxon>
        <taxon>Acari</taxon>
        <taxon>Acariformes</taxon>
        <taxon>Sarcoptiformes</taxon>
        <taxon>Oribatida</taxon>
        <taxon>Brachypylina</taxon>
        <taxon>Oppioidea</taxon>
        <taxon>Oppiidae</taxon>
        <taxon>Oppiella</taxon>
    </lineage>
</organism>
<gene>
    <name evidence="7" type="ORF">ONB1V03_LOCUS8125</name>
</gene>
<dbReference type="Pfam" id="PF08969">
    <property type="entry name" value="USP8_dimer"/>
    <property type="match status" value="1"/>
</dbReference>
<accession>A0A7R9M025</accession>
<evidence type="ECO:0000256" key="2">
    <source>
        <dbReference type="ARBA" id="ARBA00009085"/>
    </source>
</evidence>
<dbReference type="Proteomes" id="UP000728032">
    <property type="component" value="Unassembled WGS sequence"/>
</dbReference>
<dbReference type="CDD" id="cd02674">
    <property type="entry name" value="Peptidase_C19R"/>
    <property type="match status" value="1"/>
</dbReference>
<dbReference type="InterPro" id="IPR028889">
    <property type="entry name" value="USP"/>
</dbReference>
<evidence type="ECO:0000256" key="3">
    <source>
        <dbReference type="ARBA" id="ARBA00012759"/>
    </source>
</evidence>
<dbReference type="SUPFAM" id="SSF54001">
    <property type="entry name" value="Cysteine proteinases"/>
    <property type="match status" value="1"/>
</dbReference>
<dbReference type="Gene3D" id="1.20.58.80">
    <property type="entry name" value="Phosphotransferase system, lactose/cellobiose-type IIA subunit"/>
    <property type="match status" value="1"/>
</dbReference>
<proteinExistence type="inferred from homology"/>
<sequence length="996" mass="113385">MPTKSMMVLKDLYISQTMDQLFKKADEGISRTSNAKSLMTSLAKLYEAAKKSFLEGDEERAFILYYRFFTNISLAKKCSDYKKDEKFYNDMYSNLQIKEVLDSLEVLQSSLKDRYDAHKVANELNAKEVVNESQDVSINSNNRYDAHKVANELNAKEVVNESQDVSINSNSNHTNDSAKPKPIESNSKGDYPLISCLDLVESLENTTEMNKILVLDTRAAEEYNDSHMDKLRTSADITIVNIPQHLLVPGLTSSKLETRLPFGITKDVFSRRRSMSKVVIVDQHSQEVIPNTPAYHLAEALNTWDYTSFKMKNKPFLLKGGYAEWVLTYPMFTTNPNYNINKMPVKPIKTIQLAFDYDLSEFDDKPKKPDNQMVNGFTNGDIEGDGQPQAEPLNRVNNIFNTRPTNVAIPGTAKPLIPDRSKKPTIQTEINTSSDHKVEAKEDFEKIRLRKQNEISEQMLSDVRVEYEDMIESMKKQLIIKDQEKNHLIETVRKVKPKNLMANNETDSKPDDNPMIAINGDMNGTNKRNGFYLKVDESGDDKENDNLTANNMRNNTAINGDISGHRIVNPITSAQKGMTKSSNTLSVTSNLSRSLSSPNIAQLLEREMNGRHMDSIDPSEARLATSFPQFDRNLKPGFNREISKYNFYDSTLIDNKPRDFCPVNSSGPSITGLRNLGNTCFSNAVIQCLLNTTEFSSFFGGNFKINKNSKFGSNGELVLELAALFRQMAYPSSYKMLSAKDFRQAVSKHIQGFVAGAQQDSHEFLVKLFEKLHEDLNESMAKDVINTAVSEELSLNVAANKFWKEHIQKNNSIITQLFEGLIVNTLTCLTCHKTSNSFEVFSCLSLPLSNNRTTLTECLSQYFKPERMSGEAAWECPTCKQKREADKKVNLWKLPKVLIVHLKRFSYEGRWKLSTYVEFPIDDLPMRTLQTQSPYHYSLYGVVNHYGTLEGGHYTAFSQNHNKYKWHRFDDQEITQINSAEVKSQAAYILFYRLQL</sequence>
<dbReference type="GO" id="GO:0016579">
    <property type="term" value="P:protein deubiquitination"/>
    <property type="evidence" value="ECO:0007669"/>
    <property type="project" value="InterPro"/>
</dbReference>
<dbReference type="PANTHER" id="PTHR21646:SF46">
    <property type="entry name" value="UBIQUITIN CARBOXYL-TERMINAL HYDROLASE"/>
    <property type="match status" value="1"/>
</dbReference>
<dbReference type="Pfam" id="PF00443">
    <property type="entry name" value="UCH"/>
    <property type="match status" value="1"/>
</dbReference>